<dbReference type="AlphaFoldDB" id="A0A6J0ULP8"/>
<dbReference type="RefSeq" id="XP_072855761.1">
    <property type="nucleotide sequence ID" value="XM_072999660.1"/>
</dbReference>
<dbReference type="InterPro" id="IPR000421">
    <property type="entry name" value="FA58C"/>
</dbReference>
<keyword evidence="4" id="KW-0479">Metal-binding</keyword>
<evidence type="ECO:0000256" key="4">
    <source>
        <dbReference type="ARBA" id="ARBA00022723"/>
    </source>
</evidence>
<evidence type="ECO:0000256" key="6">
    <source>
        <dbReference type="ARBA" id="ARBA00022837"/>
    </source>
</evidence>
<dbReference type="InterPro" id="IPR051941">
    <property type="entry name" value="BG_Antigen-Binding_Lectin"/>
</dbReference>
<keyword evidence="9" id="KW-1185">Reference proteome</keyword>
<evidence type="ECO:0000256" key="5">
    <source>
        <dbReference type="ARBA" id="ARBA00022734"/>
    </source>
</evidence>
<evidence type="ECO:0000313" key="11">
    <source>
        <dbReference type="RefSeq" id="XP_072855761.1"/>
    </source>
</evidence>
<accession>A0A6J0ULP8</accession>
<evidence type="ECO:0000256" key="1">
    <source>
        <dbReference type="ARBA" id="ARBA00002219"/>
    </source>
</evidence>
<dbReference type="GO" id="GO:0010185">
    <property type="term" value="P:regulation of cellular defense response"/>
    <property type="evidence" value="ECO:0007669"/>
    <property type="project" value="UniProtKB-ARBA"/>
</dbReference>
<dbReference type="PROSITE" id="PS50022">
    <property type="entry name" value="FA58C_3"/>
    <property type="match status" value="1"/>
</dbReference>
<keyword evidence="7" id="KW-1015">Disulfide bond</keyword>
<dbReference type="KEGG" id="pvt:110084845"/>
<gene>
    <name evidence="10 11" type="primary">LOC110084845</name>
</gene>
<dbReference type="PANTHER" id="PTHR45713:SF11">
    <property type="entry name" value="FUCOLECTIN TACHYLECTIN-4 PENTRAXIN-1 DOMAIN-CONTAINING PROTEIN"/>
    <property type="match status" value="1"/>
</dbReference>
<dbReference type="Pfam" id="PF22633">
    <property type="entry name" value="F5_F8_type_C_2"/>
    <property type="match status" value="1"/>
</dbReference>
<dbReference type="Gene3D" id="2.60.120.260">
    <property type="entry name" value="Galactose-binding domain-like"/>
    <property type="match status" value="1"/>
</dbReference>
<dbReference type="GeneID" id="110084845"/>
<reference evidence="10 11" key="1">
    <citation type="submission" date="2025-05" db="UniProtKB">
        <authorList>
            <consortium name="RefSeq"/>
        </authorList>
    </citation>
    <scope>IDENTIFICATION</scope>
</reference>
<keyword evidence="6" id="KW-0106">Calcium</keyword>
<dbReference type="Proteomes" id="UP001652642">
    <property type="component" value="Chromosome 4"/>
</dbReference>
<keyword evidence="5" id="KW-0430">Lectin</keyword>
<organism evidence="9 10">
    <name type="scientific">Pogona vitticeps</name>
    <name type="common">central bearded dragon</name>
    <dbReference type="NCBI Taxonomy" id="103695"/>
    <lineage>
        <taxon>Eukaryota</taxon>
        <taxon>Metazoa</taxon>
        <taxon>Chordata</taxon>
        <taxon>Craniata</taxon>
        <taxon>Vertebrata</taxon>
        <taxon>Euteleostomi</taxon>
        <taxon>Lepidosauria</taxon>
        <taxon>Squamata</taxon>
        <taxon>Bifurcata</taxon>
        <taxon>Unidentata</taxon>
        <taxon>Episquamata</taxon>
        <taxon>Toxicofera</taxon>
        <taxon>Iguania</taxon>
        <taxon>Acrodonta</taxon>
        <taxon>Agamidae</taxon>
        <taxon>Amphibolurinae</taxon>
        <taxon>Pogona</taxon>
    </lineage>
</organism>
<protein>
    <submittedName>
        <fullName evidence="10 11">Fucolectin-1-like isoform X1</fullName>
    </submittedName>
</protein>
<evidence type="ECO:0000256" key="3">
    <source>
        <dbReference type="ARBA" id="ARBA00011233"/>
    </source>
</evidence>
<comment type="similarity">
    <text evidence="2">Belongs to the fucolectin family.</text>
</comment>
<dbReference type="OrthoDB" id="547680at2759"/>
<evidence type="ECO:0000259" key="8">
    <source>
        <dbReference type="PROSITE" id="PS50022"/>
    </source>
</evidence>
<evidence type="ECO:0000313" key="10">
    <source>
        <dbReference type="RefSeq" id="XP_020660175.2"/>
    </source>
</evidence>
<dbReference type="InParanoid" id="A0A6J0ULP8"/>
<dbReference type="RefSeq" id="XP_020660175.2">
    <property type="nucleotide sequence ID" value="XM_020804516.2"/>
</dbReference>
<dbReference type="GO" id="GO:0042806">
    <property type="term" value="F:fucose binding"/>
    <property type="evidence" value="ECO:0007669"/>
    <property type="project" value="UniProtKB-ARBA"/>
</dbReference>
<proteinExistence type="inferred from homology"/>
<dbReference type="InterPro" id="IPR008979">
    <property type="entry name" value="Galactose-bd-like_sf"/>
</dbReference>
<dbReference type="SUPFAM" id="SSF49785">
    <property type="entry name" value="Galactose-binding domain-like"/>
    <property type="match status" value="1"/>
</dbReference>
<comment type="function">
    <text evidence="1">Acts as a defensive agent. Recognizes blood group fucosylated oligosaccharides including A, B, H and Lewis B-type antigens. Does not recognize Lewis A antigen and has low affinity for monovalent haptens.</text>
</comment>
<evidence type="ECO:0000256" key="7">
    <source>
        <dbReference type="ARBA" id="ARBA00023157"/>
    </source>
</evidence>
<dbReference type="GO" id="GO:0046872">
    <property type="term" value="F:metal ion binding"/>
    <property type="evidence" value="ECO:0007669"/>
    <property type="project" value="UniProtKB-KW"/>
</dbReference>
<dbReference type="PANTHER" id="PTHR45713">
    <property type="entry name" value="FTP DOMAIN-CONTAINING PROTEIN"/>
    <property type="match status" value="1"/>
</dbReference>
<sequence length="187" mass="20791">MLFYISVCHRPLAMPRNLGRTVRPGSQTTPVFLTVARNWARGRPAAQSSTYPQWGTVYSRAESAVDGHRDGDWSHGSCSHTTREREPWWRVDLGARYAVTAVVVKNRQDCCSERIRGAQIQVGDSLANHGRCNSVCGTITNSSAGSLSIVCCERRKGRYVSILIPGREESLTLCELEVYGSELRDEC</sequence>
<comment type="subunit">
    <text evidence="3">Homotrimer.</text>
</comment>
<feature type="domain" description="F5/8 type C" evidence="8">
    <location>
        <begin position="28"/>
        <end position="181"/>
    </location>
</feature>
<dbReference type="InterPro" id="IPR006585">
    <property type="entry name" value="FTP1"/>
</dbReference>
<dbReference type="GO" id="GO:0001868">
    <property type="term" value="P:regulation of complement activation, lectin pathway"/>
    <property type="evidence" value="ECO:0007669"/>
    <property type="project" value="UniProtKB-ARBA"/>
</dbReference>
<name>A0A6J0ULP8_9SAUR</name>
<evidence type="ECO:0000313" key="9">
    <source>
        <dbReference type="Proteomes" id="UP001652642"/>
    </source>
</evidence>
<dbReference type="SMART" id="SM00607">
    <property type="entry name" value="FTP"/>
    <property type="match status" value="1"/>
</dbReference>
<evidence type="ECO:0000256" key="2">
    <source>
        <dbReference type="ARBA" id="ARBA00010147"/>
    </source>
</evidence>